<evidence type="ECO:0000259" key="2">
    <source>
        <dbReference type="Pfam" id="PF00229"/>
    </source>
</evidence>
<sequence length="149" mass="17179">MITCSTYEIIFHFHKQRLNAMYFVCSLEPTTQTWMASESCFCQNTSLILQDSTVTIKVGGIYQTYVQVTFHEQKTEAGSVTLIANENREGKTIRKLSEVQYNKETKTITMSTVIHLESGETVKLDFPKSILFSHEESQTYWGLYLLKKI</sequence>
<dbReference type="GO" id="GO:0006955">
    <property type="term" value="P:immune response"/>
    <property type="evidence" value="ECO:0007669"/>
    <property type="project" value="InterPro"/>
</dbReference>
<organism evidence="3 4">
    <name type="scientific">Astyanax mexicanus</name>
    <name type="common">Blind cave fish</name>
    <name type="synonym">Astyanax fasciatus mexicanus</name>
    <dbReference type="NCBI Taxonomy" id="7994"/>
    <lineage>
        <taxon>Eukaryota</taxon>
        <taxon>Metazoa</taxon>
        <taxon>Chordata</taxon>
        <taxon>Craniata</taxon>
        <taxon>Vertebrata</taxon>
        <taxon>Euteleostomi</taxon>
        <taxon>Actinopterygii</taxon>
        <taxon>Neopterygii</taxon>
        <taxon>Teleostei</taxon>
        <taxon>Ostariophysi</taxon>
        <taxon>Characiformes</taxon>
        <taxon>Characoidei</taxon>
        <taxon>Acestrorhamphidae</taxon>
        <taxon>Acestrorhamphinae</taxon>
        <taxon>Astyanax</taxon>
    </lineage>
</organism>
<reference evidence="3" key="3">
    <citation type="submission" date="2025-08" db="UniProtKB">
        <authorList>
            <consortium name="Ensembl"/>
        </authorList>
    </citation>
    <scope>IDENTIFICATION</scope>
</reference>
<dbReference type="Gene3D" id="2.60.120.40">
    <property type="match status" value="1"/>
</dbReference>
<proteinExistence type="inferred from homology"/>
<dbReference type="InParanoid" id="A0A3B1J3Z0"/>
<dbReference type="GO" id="GO:0016020">
    <property type="term" value="C:membrane"/>
    <property type="evidence" value="ECO:0007669"/>
    <property type="project" value="InterPro"/>
</dbReference>
<dbReference type="SUPFAM" id="SSF49842">
    <property type="entry name" value="TNF-like"/>
    <property type="match status" value="1"/>
</dbReference>
<dbReference type="GO" id="GO:0005164">
    <property type="term" value="F:tumor necrosis factor receptor binding"/>
    <property type="evidence" value="ECO:0007669"/>
    <property type="project" value="InterPro"/>
</dbReference>
<feature type="domain" description="THD" evidence="2">
    <location>
        <begin position="33"/>
        <end position="146"/>
    </location>
</feature>
<evidence type="ECO:0000313" key="4">
    <source>
        <dbReference type="Proteomes" id="UP000018467"/>
    </source>
</evidence>
<dbReference type="InterPro" id="IPR008983">
    <property type="entry name" value="Tumour_necrosis_fac-like_dom"/>
</dbReference>
<reference evidence="4" key="2">
    <citation type="journal article" date="2014" name="Nat. Commun.">
        <title>The cavefish genome reveals candidate genes for eye loss.</title>
        <authorList>
            <person name="McGaugh S.E."/>
            <person name="Gross J.B."/>
            <person name="Aken B."/>
            <person name="Blin M."/>
            <person name="Borowsky R."/>
            <person name="Chalopin D."/>
            <person name="Hinaux H."/>
            <person name="Jeffery W.R."/>
            <person name="Keene A."/>
            <person name="Ma L."/>
            <person name="Minx P."/>
            <person name="Murphy D."/>
            <person name="O'Quin K.E."/>
            <person name="Retaux S."/>
            <person name="Rohner N."/>
            <person name="Searle S.M."/>
            <person name="Stahl B.A."/>
            <person name="Tabin C."/>
            <person name="Volff J.N."/>
            <person name="Yoshizawa M."/>
            <person name="Warren W.C."/>
        </authorList>
    </citation>
    <scope>NUCLEOTIDE SEQUENCE [LARGE SCALE GENOMIC DNA]</scope>
    <source>
        <strain evidence="4">female</strain>
    </source>
</reference>
<dbReference type="Pfam" id="PF00229">
    <property type="entry name" value="TNF"/>
    <property type="match status" value="1"/>
</dbReference>
<dbReference type="FunCoup" id="A0A3B1J3Z0">
    <property type="interactions" value="1"/>
</dbReference>
<dbReference type="Proteomes" id="UP000018467">
    <property type="component" value="Unassembled WGS sequence"/>
</dbReference>
<evidence type="ECO:0000313" key="3">
    <source>
        <dbReference type="Ensembl" id="ENSAMXP00000036958.1"/>
    </source>
</evidence>
<reference evidence="3" key="4">
    <citation type="submission" date="2025-09" db="UniProtKB">
        <authorList>
            <consortium name="Ensembl"/>
        </authorList>
    </citation>
    <scope>IDENTIFICATION</scope>
</reference>
<reference evidence="4" key="1">
    <citation type="submission" date="2013-03" db="EMBL/GenBank/DDBJ databases">
        <authorList>
            <person name="Jeffery W."/>
            <person name="Warren W."/>
            <person name="Wilson R.K."/>
        </authorList>
    </citation>
    <scope>NUCLEOTIDE SEQUENCE</scope>
    <source>
        <strain evidence="4">female</strain>
    </source>
</reference>
<dbReference type="Bgee" id="ENSAMXG00000037203">
    <property type="expression patterns" value="Expressed in pharyngeal gill"/>
</dbReference>
<keyword evidence="4" id="KW-1185">Reference proteome</keyword>
<dbReference type="Ensembl" id="ENSAMXT00000040622.1">
    <property type="protein sequence ID" value="ENSAMXP00000036958.1"/>
    <property type="gene ID" value="ENSAMXG00000037203.1"/>
</dbReference>
<name>A0A3B1J3Z0_ASTMX</name>
<evidence type="ECO:0000256" key="1">
    <source>
        <dbReference type="ARBA" id="ARBA00008670"/>
    </source>
</evidence>
<dbReference type="AlphaFoldDB" id="A0A3B1J3Z0"/>
<dbReference type="GeneTree" id="ENSGT00990000205233"/>
<protein>
    <recommendedName>
        <fullName evidence="2">THD domain-containing protein</fullName>
    </recommendedName>
</protein>
<dbReference type="InterPro" id="IPR006052">
    <property type="entry name" value="TNF_dom"/>
</dbReference>
<accession>A0A3B1J3Z0</accession>
<comment type="similarity">
    <text evidence="1">Belongs to the tumor necrosis factor family.</text>
</comment>